<name>K9FJN9_PEND1</name>
<sequence>MSRRFWSLKLCLQEFERLSQWKSITCVSKPSGNAKKRTKNHEDGR</sequence>
<gene>
    <name evidence="1" type="ORF">PDIP_64270</name>
</gene>
<accession>K9FJN9</accession>
<comment type="caution">
    <text evidence="1">The sequence shown here is derived from an EMBL/GenBank/DDBJ whole genome shotgun (WGS) entry which is preliminary data.</text>
</comment>
<evidence type="ECO:0000313" key="2">
    <source>
        <dbReference type="Proteomes" id="UP000009886"/>
    </source>
</evidence>
<dbReference type="VEuPathDB" id="FungiDB:PDIP_64270"/>
<reference evidence="2" key="1">
    <citation type="journal article" date="2012" name="BMC Genomics">
        <title>Genome sequence of the necrotrophic fungus Penicillium digitatum, the main postharvest pathogen of citrus.</title>
        <authorList>
            <person name="Marcet-Houben M."/>
            <person name="Ballester A.-R."/>
            <person name="de la Fuente B."/>
            <person name="Harries E."/>
            <person name="Marcos J.F."/>
            <person name="Gonzalez-Candelas L."/>
            <person name="Gabaldon T."/>
        </authorList>
    </citation>
    <scope>NUCLEOTIDE SEQUENCE [LARGE SCALE GENOMIC DNA]</scope>
    <source>
        <strain evidence="2">Pd1 / CECT 20795</strain>
    </source>
</reference>
<proteinExistence type="predicted"/>
<organism evidence="1 2">
    <name type="scientific">Penicillium digitatum (strain Pd1 / CECT 20795)</name>
    <name type="common">Green mold</name>
    <dbReference type="NCBI Taxonomy" id="1170230"/>
    <lineage>
        <taxon>Eukaryota</taxon>
        <taxon>Fungi</taxon>
        <taxon>Dikarya</taxon>
        <taxon>Ascomycota</taxon>
        <taxon>Pezizomycotina</taxon>
        <taxon>Eurotiomycetes</taxon>
        <taxon>Eurotiomycetidae</taxon>
        <taxon>Eurotiales</taxon>
        <taxon>Aspergillaceae</taxon>
        <taxon>Penicillium</taxon>
    </lineage>
</organism>
<dbReference type="KEGG" id="pdp:PDIP_64270"/>
<dbReference type="HOGENOM" id="CLU_3207801_0_0_1"/>
<dbReference type="Proteomes" id="UP000009886">
    <property type="component" value="Unassembled WGS sequence"/>
</dbReference>
<evidence type="ECO:0000313" key="1">
    <source>
        <dbReference type="EMBL" id="EKV09464.1"/>
    </source>
</evidence>
<dbReference type="EMBL" id="AKCU01000427">
    <property type="protein sequence ID" value="EKV09464.1"/>
    <property type="molecule type" value="Genomic_DNA"/>
</dbReference>
<protein>
    <submittedName>
        <fullName evidence="1">Uncharacterized protein</fullName>
    </submittedName>
</protein>
<dbReference type="AlphaFoldDB" id="K9FJN9"/>